<evidence type="ECO:0000313" key="1">
    <source>
        <dbReference type="EnsemblPlants" id="Bo2g118060.1"/>
    </source>
</evidence>
<reference evidence="1 2" key="1">
    <citation type="journal article" date="2014" name="Genome Biol.">
        <title>Transcriptome and methylome profiling reveals relics of genome dominance in the mesopolyploid Brassica oleracea.</title>
        <authorList>
            <person name="Parkin I.A."/>
            <person name="Koh C."/>
            <person name="Tang H."/>
            <person name="Robinson S.J."/>
            <person name="Kagale S."/>
            <person name="Clarke W.E."/>
            <person name="Town C.D."/>
            <person name="Nixon J."/>
            <person name="Krishnakumar V."/>
            <person name="Bidwell S.L."/>
            <person name="Denoeud F."/>
            <person name="Belcram H."/>
            <person name="Links M.G."/>
            <person name="Just J."/>
            <person name="Clarke C."/>
            <person name="Bender T."/>
            <person name="Huebert T."/>
            <person name="Mason A.S."/>
            <person name="Pires J.C."/>
            <person name="Barker G."/>
            <person name="Moore J."/>
            <person name="Walley P.G."/>
            <person name="Manoli S."/>
            <person name="Batley J."/>
            <person name="Edwards D."/>
            <person name="Nelson M.N."/>
            <person name="Wang X."/>
            <person name="Paterson A.H."/>
            <person name="King G."/>
            <person name="Bancroft I."/>
            <person name="Chalhoub B."/>
            <person name="Sharpe A.G."/>
        </authorList>
    </citation>
    <scope>NUCLEOTIDE SEQUENCE</scope>
    <source>
        <strain evidence="1 2">cv. TO1000</strain>
    </source>
</reference>
<reference evidence="1" key="2">
    <citation type="submission" date="2015-03" db="UniProtKB">
        <authorList>
            <consortium name="EnsemblPlants"/>
        </authorList>
    </citation>
    <scope>IDENTIFICATION</scope>
</reference>
<keyword evidence="2" id="KW-1185">Reference proteome</keyword>
<dbReference type="EnsemblPlants" id="Bo2g118060.1">
    <property type="protein sequence ID" value="Bo2g118060.1"/>
    <property type="gene ID" value="Bo2g118060"/>
</dbReference>
<dbReference type="InterPro" id="IPR004252">
    <property type="entry name" value="Probable_transposase_24"/>
</dbReference>
<evidence type="ECO:0000313" key="2">
    <source>
        <dbReference type="Proteomes" id="UP000032141"/>
    </source>
</evidence>
<dbReference type="Proteomes" id="UP000032141">
    <property type="component" value="Chromosome C2"/>
</dbReference>
<sequence length="251" mass="29372">MSSVSCQLRHWFVNLVEIISRFNKSHNGITACINAMMYSLLRKGYKTYSVMPSEEKEIWFRNFAQQFNWESRHTKTVRLAFHEKVAESYTNQIYEWKQLWLKGKIPKNIKTKVWEDLQVHWGKQETKKKSARNEANRNSDRGGKGVFVHNLGACSMSSKEDQLVEANGGNLVDHVDVMREAYTNKKTDEIQDSLIRDVIDLLPPTFADFKSTKWWNRSHDHGAAAEQLADQKKTNNEIIDKMKRLFPDEFQ</sequence>
<organism evidence="1 2">
    <name type="scientific">Brassica oleracea var. oleracea</name>
    <dbReference type="NCBI Taxonomy" id="109376"/>
    <lineage>
        <taxon>Eukaryota</taxon>
        <taxon>Viridiplantae</taxon>
        <taxon>Streptophyta</taxon>
        <taxon>Embryophyta</taxon>
        <taxon>Tracheophyta</taxon>
        <taxon>Spermatophyta</taxon>
        <taxon>Magnoliopsida</taxon>
        <taxon>eudicotyledons</taxon>
        <taxon>Gunneridae</taxon>
        <taxon>Pentapetalae</taxon>
        <taxon>rosids</taxon>
        <taxon>malvids</taxon>
        <taxon>Brassicales</taxon>
        <taxon>Brassicaceae</taxon>
        <taxon>Brassiceae</taxon>
        <taxon>Brassica</taxon>
    </lineage>
</organism>
<dbReference type="AlphaFoldDB" id="A0A0D3ATP5"/>
<dbReference type="Gramene" id="Bo2g118060.1">
    <property type="protein sequence ID" value="Bo2g118060.1"/>
    <property type="gene ID" value="Bo2g118060"/>
</dbReference>
<accession>A0A0D3ATP5</accession>
<proteinExistence type="predicted"/>
<dbReference type="HOGENOM" id="CLU_040720_0_2_1"/>
<name>A0A0D3ATP5_BRAOL</name>
<protein>
    <submittedName>
        <fullName evidence="1">Uncharacterized protein</fullName>
    </submittedName>
</protein>
<dbReference type="Pfam" id="PF03004">
    <property type="entry name" value="Transposase_24"/>
    <property type="match status" value="1"/>
</dbReference>